<dbReference type="NCBIfam" id="TIGR03083">
    <property type="entry name" value="maleylpyruvate isomerase family mycothiol-dependent enzyme"/>
    <property type="match status" value="1"/>
</dbReference>
<dbReference type="Pfam" id="PF11716">
    <property type="entry name" value="MDMPI_N"/>
    <property type="match status" value="1"/>
</dbReference>
<dbReference type="Proteomes" id="UP000664781">
    <property type="component" value="Unassembled WGS sequence"/>
</dbReference>
<comment type="caution">
    <text evidence="3">The sequence shown here is derived from an EMBL/GenBank/DDBJ whole genome shotgun (WGS) entry which is preliminary data.</text>
</comment>
<gene>
    <name evidence="3" type="ORF">J1792_21045</name>
</gene>
<dbReference type="InterPro" id="IPR034660">
    <property type="entry name" value="DinB/YfiT-like"/>
</dbReference>
<dbReference type="NCBIfam" id="TIGR03086">
    <property type="entry name" value="TIGR03086 family metal-binding protein"/>
    <property type="match status" value="1"/>
</dbReference>
<feature type="domain" description="Mycothiol-dependent maleylpyruvate isomerase metal-binding" evidence="2">
    <location>
        <begin position="37"/>
        <end position="157"/>
    </location>
</feature>
<organism evidence="3 4">
    <name type="scientific">Streptomyces triculaminicus</name>
    <dbReference type="NCBI Taxonomy" id="2816232"/>
    <lineage>
        <taxon>Bacteria</taxon>
        <taxon>Bacillati</taxon>
        <taxon>Actinomycetota</taxon>
        <taxon>Actinomycetes</taxon>
        <taxon>Kitasatosporales</taxon>
        <taxon>Streptomycetaceae</taxon>
        <taxon>Streptomyces</taxon>
    </lineage>
</organism>
<sequence length="219" mass="23561">MRASSVLAGSPRPDSTVSDREQPVNATDTAFDPRPLLDRATAQLSALVHAVPADRLGDPTPCAEFDVRALLAHLVLGARDGAAIGETGDVVWGRPPTDVADDGWGRAYDEARARLAAGWADDAALDRVVDLPWGKLPGRGYLASGMVLETVTHTWDLSEALGHPLPLDQELAEPVLDWARRFLPAERRGEGVPFEPVRPAPEGADVYTRLAAWLGRPVR</sequence>
<evidence type="ECO:0000313" key="3">
    <source>
        <dbReference type="EMBL" id="MBO0655177.1"/>
    </source>
</evidence>
<dbReference type="GO" id="GO:0046872">
    <property type="term" value="F:metal ion binding"/>
    <property type="evidence" value="ECO:0007669"/>
    <property type="project" value="InterPro"/>
</dbReference>
<reference evidence="3" key="1">
    <citation type="submission" date="2021-03" db="EMBL/GenBank/DDBJ databases">
        <title>Streptomyces strains.</title>
        <authorList>
            <person name="Lund M.B."/>
            <person name="Toerring T."/>
        </authorList>
    </citation>
    <scope>NUCLEOTIDE SEQUENCE</scope>
    <source>
        <strain evidence="3">JCM 4242</strain>
    </source>
</reference>
<proteinExistence type="predicted"/>
<dbReference type="Gene3D" id="1.20.120.450">
    <property type="entry name" value="dinb family like domain"/>
    <property type="match status" value="1"/>
</dbReference>
<protein>
    <submittedName>
        <fullName evidence="3">TIGR03086 family protein</fullName>
    </submittedName>
</protein>
<dbReference type="EMBL" id="JAFMOF010000003">
    <property type="protein sequence ID" value="MBO0655177.1"/>
    <property type="molecule type" value="Genomic_DNA"/>
</dbReference>
<feature type="region of interest" description="Disordered" evidence="1">
    <location>
        <begin position="1"/>
        <end position="33"/>
    </location>
</feature>
<dbReference type="InterPro" id="IPR024344">
    <property type="entry name" value="MDMPI_metal-binding"/>
</dbReference>
<name>A0A939FSF8_9ACTN</name>
<keyword evidence="4" id="KW-1185">Reference proteome</keyword>
<dbReference type="SUPFAM" id="SSF109854">
    <property type="entry name" value="DinB/YfiT-like putative metalloenzymes"/>
    <property type="match status" value="1"/>
</dbReference>
<dbReference type="InterPro" id="IPR017520">
    <property type="entry name" value="CHP03086"/>
</dbReference>
<evidence type="ECO:0000313" key="4">
    <source>
        <dbReference type="Proteomes" id="UP000664781"/>
    </source>
</evidence>
<dbReference type="AlphaFoldDB" id="A0A939FSF8"/>
<dbReference type="InterPro" id="IPR017517">
    <property type="entry name" value="Maleyloyr_isom"/>
</dbReference>
<accession>A0A939FSF8</accession>
<evidence type="ECO:0000259" key="2">
    <source>
        <dbReference type="Pfam" id="PF11716"/>
    </source>
</evidence>
<evidence type="ECO:0000256" key="1">
    <source>
        <dbReference type="SAM" id="MobiDB-lite"/>
    </source>
</evidence>